<feature type="region of interest" description="Disordered" evidence="1">
    <location>
        <begin position="99"/>
        <end position="127"/>
    </location>
</feature>
<evidence type="ECO:0000313" key="3">
    <source>
        <dbReference type="Proteomes" id="UP001059617"/>
    </source>
</evidence>
<dbReference type="EMBL" id="CP073720">
    <property type="protein sequence ID" value="UWP83638.1"/>
    <property type="molecule type" value="Genomic_DNA"/>
</dbReference>
<reference evidence="2" key="2">
    <citation type="submission" date="2022-09" db="EMBL/GenBank/DDBJ databases">
        <title>Biosynthetic gene clusters of Dactylosporangioum fulvum.</title>
        <authorList>
            <person name="Caradec T."/>
        </authorList>
    </citation>
    <scope>NUCLEOTIDE SEQUENCE</scope>
    <source>
        <strain evidence="2">NRRL B-16292</strain>
    </source>
</reference>
<accession>A0ABY5W4J1</accession>
<dbReference type="RefSeq" id="WP_259861435.1">
    <property type="nucleotide sequence ID" value="NZ_BAAAST010000060.1"/>
</dbReference>
<proteinExistence type="predicted"/>
<reference evidence="2" key="1">
    <citation type="submission" date="2021-04" db="EMBL/GenBank/DDBJ databases">
        <authorList>
            <person name="Hartkoorn R.C."/>
            <person name="Beaudoing E."/>
            <person name="Hot D."/>
        </authorList>
    </citation>
    <scope>NUCLEOTIDE SEQUENCE</scope>
    <source>
        <strain evidence="2">NRRL B-16292</strain>
    </source>
</reference>
<keyword evidence="3" id="KW-1185">Reference proteome</keyword>
<evidence type="ECO:0000256" key="1">
    <source>
        <dbReference type="SAM" id="MobiDB-lite"/>
    </source>
</evidence>
<sequence length="141" mass="15105">MGALVTLDLPADAPALTLPWIITFGPLDDEEEWEPVVCGPYERAHALALAEAVVADEDLMAVVEPLQPHVTVAQIQGDIAAARMAAENEDVETAALDAELAGADYHDHDHEHGEDEDHTHEPPSVDDIRAGFARIAAKLTS</sequence>
<evidence type="ECO:0000313" key="2">
    <source>
        <dbReference type="EMBL" id="UWP83638.1"/>
    </source>
</evidence>
<organism evidence="2 3">
    <name type="scientific">Dactylosporangium fulvum</name>
    <dbReference type="NCBI Taxonomy" id="53359"/>
    <lineage>
        <taxon>Bacteria</taxon>
        <taxon>Bacillati</taxon>
        <taxon>Actinomycetota</taxon>
        <taxon>Actinomycetes</taxon>
        <taxon>Micromonosporales</taxon>
        <taxon>Micromonosporaceae</taxon>
        <taxon>Dactylosporangium</taxon>
    </lineage>
</organism>
<protein>
    <submittedName>
        <fullName evidence="2">Uncharacterized protein</fullName>
    </submittedName>
</protein>
<feature type="compositionally biased region" description="Basic and acidic residues" evidence="1">
    <location>
        <begin position="104"/>
        <end position="127"/>
    </location>
</feature>
<dbReference type="Proteomes" id="UP001059617">
    <property type="component" value="Chromosome"/>
</dbReference>
<gene>
    <name evidence="2" type="ORF">Dfulv_05030</name>
</gene>
<name>A0ABY5W4J1_9ACTN</name>